<evidence type="ECO:0000256" key="1">
    <source>
        <dbReference type="ARBA" id="ARBA00000900"/>
    </source>
</evidence>
<dbReference type="GO" id="GO:0061630">
    <property type="term" value="F:ubiquitin protein ligase activity"/>
    <property type="evidence" value="ECO:0007669"/>
    <property type="project" value="UniProtKB-EC"/>
</dbReference>
<evidence type="ECO:0000256" key="11">
    <source>
        <dbReference type="ARBA" id="ARBA00022989"/>
    </source>
</evidence>
<dbReference type="GO" id="GO:0016020">
    <property type="term" value="C:membrane"/>
    <property type="evidence" value="ECO:0007669"/>
    <property type="project" value="UniProtKB-SubCell"/>
</dbReference>
<keyword evidence="15" id="KW-0732">Signal</keyword>
<evidence type="ECO:0000256" key="8">
    <source>
        <dbReference type="ARBA" id="ARBA00022771"/>
    </source>
</evidence>
<dbReference type="OrthoDB" id="686687at2759"/>
<dbReference type="GO" id="GO:0008270">
    <property type="term" value="F:zinc ion binding"/>
    <property type="evidence" value="ECO:0007669"/>
    <property type="project" value="UniProtKB-KW"/>
</dbReference>
<keyword evidence="11 14" id="KW-1133">Transmembrane helix</keyword>
<keyword evidence="8" id="KW-0863">Zinc-finger</keyword>
<comment type="catalytic activity">
    <reaction evidence="1">
        <text>S-ubiquitinyl-[E2 ubiquitin-conjugating enzyme]-L-cysteine + [acceptor protein]-L-lysine = [E2 ubiquitin-conjugating enzyme]-L-cysteine + N(6)-ubiquitinyl-[acceptor protein]-L-lysine.</text>
        <dbReference type="EC" id="2.3.2.27"/>
    </reaction>
</comment>
<gene>
    <name evidence="16" type="ORF">E2562_012696</name>
</gene>
<keyword evidence="5" id="KW-0808">Transferase</keyword>
<feature type="signal peptide" evidence="15">
    <location>
        <begin position="1"/>
        <end position="20"/>
    </location>
</feature>
<keyword evidence="7" id="KW-0479">Metal-binding</keyword>
<dbReference type="PANTHER" id="PTHR46279:SF9">
    <property type="entry name" value="OS01G0116300 PROTEIN"/>
    <property type="match status" value="1"/>
</dbReference>
<evidence type="ECO:0000256" key="3">
    <source>
        <dbReference type="ARBA" id="ARBA00004906"/>
    </source>
</evidence>
<organism evidence="16 17">
    <name type="scientific">Oryza meyeriana var. granulata</name>
    <dbReference type="NCBI Taxonomy" id="110450"/>
    <lineage>
        <taxon>Eukaryota</taxon>
        <taxon>Viridiplantae</taxon>
        <taxon>Streptophyta</taxon>
        <taxon>Embryophyta</taxon>
        <taxon>Tracheophyta</taxon>
        <taxon>Spermatophyta</taxon>
        <taxon>Magnoliopsida</taxon>
        <taxon>Liliopsida</taxon>
        <taxon>Poales</taxon>
        <taxon>Poaceae</taxon>
        <taxon>BOP clade</taxon>
        <taxon>Oryzoideae</taxon>
        <taxon>Oryzeae</taxon>
        <taxon>Oryzinae</taxon>
        <taxon>Oryza</taxon>
        <taxon>Oryza meyeriana</taxon>
    </lineage>
</organism>
<dbReference type="EMBL" id="SPHZ02000009">
    <property type="protein sequence ID" value="KAF0899005.1"/>
    <property type="molecule type" value="Genomic_DNA"/>
</dbReference>
<feature type="transmembrane region" description="Helical" evidence="14">
    <location>
        <begin position="248"/>
        <end position="271"/>
    </location>
</feature>
<keyword evidence="17" id="KW-1185">Reference proteome</keyword>
<dbReference type="Proteomes" id="UP000479710">
    <property type="component" value="Unassembled WGS sequence"/>
</dbReference>
<evidence type="ECO:0000256" key="2">
    <source>
        <dbReference type="ARBA" id="ARBA00004167"/>
    </source>
</evidence>
<evidence type="ECO:0000313" key="16">
    <source>
        <dbReference type="EMBL" id="KAF0899005.1"/>
    </source>
</evidence>
<comment type="similarity">
    <text evidence="13">Belongs to the RING-type zinc finger family. ATL subfamily.</text>
</comment>
<comment type="pathway">
    <text evidence="3">Protein modification; protein ubiquitination.</text>
</comment>
<comment type="subcellular location">
    <subcellularLocation>
        <location evidence="2">Membrane</location>
        <topology evidence="2">Single-pass membrane protein</topology>
    </subcellularLocation>
</comment>
<evidence type="ECO:0000256" key="14">
    <source>
        <dbReference type="SAM" id="Phobius"/>
    </source>
</evidence>
<comment type="caution">
    <text evidence="16">The sequence shown here is derived from an EMBL/GenBank/DDBJ whole genome shotgun (WGS) entry which is preliminary data.</text>
</comment>
<evidence type="ECO:0000256" key="5">
    <source>
        <dbReference type="ARBA" id="ARBA00022679"/>
    </source>
</evidence>
<evidence type="ECO:0000256" key="4">
    <source>
        <dbReference type="ARBA" id="ARBA00012483"/>
    </source>
</evidence>
<evidence type="ECO:0000256" key="10">
    <source>
        <dbReference type="ARBA" id="ARBA00022833"/>
    </source>
</evidence>
<feature type="chain" id="PRO_5026322328" description="RING-type E3 ubiquitin transferase" evidence="15">
    <location>
        <begin position="21"/>
        <end position="288"/>
    </location>
</feature>
<keyword evidence="6 14" id="KW-0812">Transmembrane</keyword>
<dbReference type="AlphaFoldDB" id="A0A6G1CEF5"/>
<protein>
    <recommendedName>
        <fullName evidence="4">RING-type E3 ubiquitin transferase</fullName>
        <ecNumber evidence="4">2.3.2.27</ecNumber>
    </recommendedName>
</protein>
<evidence type="ECO:0000256" key="7">
    <source>
        <dbReference type="ARBA" id="ARBA00022723"/>
    </source>
</evidence>
<name>A0A6G1CEF5_9ORYZ</name>
<evidence type="ECO:0000256" key="15">
    <source>
        <dbReference type="SAM" id="SignalP"/>
    </source>
</evidence>
<keyword evidence="9" id="KW-0833">Ubl conjugation pathway</keyword>
<keyword evidence="12 14" id="KW-0472">Membrane</keyword>
<keyword evidence="10" id="KW-0862">Zinc</keyword>
<sequence length="288" mass="30982">MSKVVATALLISLINHGAYTDMASAWEDQDFVRNCPPSRCSDGGPEIRFPHRLESSNSSSACGASCARLACSGPDTILHHPFLGPCKVTAIDYKKAVFQIIPLVDSLSPCPLQKLIIENLPKPDYRYSRCSLYDAQPGKTVSCSKLLTPSSSPTDNYDANIADRAVVGPISCLSDPSHFSYLVDANEYIYSLPLNCKAVSKGIIQIPGLVTADGPTFKQLAERIVNFAETTVSWSGGGIPYNCSRIKVIAATSSVAAFVVISLVVATALYISLKLRNGEWKEGLGPKY</sequence>
<evidence type="ECO:0000256" key="12">
    <source>
        <dbReference type="ARBA" id="ARBA00023136"/>
    </source>
</evidence>
<dbReference type="InterPro" id="IPR046948">
    <property type="entry name" value="ATL20-22-like"/>
</dbReference>
<proteinExistence type="inferred from homology"/>
<accession>A0A6G1CEF5</accession>
<evidence type="ECO:0000256" key="9">
    <source>
        <dbReference type="ARBA" id="ARBA00022786"/>
    </source>
</evidence>
<reference evidence="16 17" key="1">
    <citation type="submission" date="2019-11" db="EMBL/GenBank/DDBJ databases">
        <title>Whole genome sequence of Oryza granulata.</title>
        <authorList>
            <person name="Li W."/>
        </authorList>
    </citation>
    <scope>NUCLEOTIDE SEQUENCE [LARGE SCALE GENOMIC DNA]</scope>
    <source>
        <strain evidence="17">cv. Menghai</strain>
        <tissue evidence="16">Leaf</tissue>
    </source>
</reference>
<evidence type="ECO:0000256" key="6">
    <source>
        <dbReference type="ARBA" id="ARBA00022692"/>
    </source>
</evidence>
<evidence type="ECO:0000313" key="17">
    <source>
        <dbReference type="Proteomes" id="UP000479710"/>
    </source>
</evidence>
<dbReference type="PANTHER" id="PTHR46279">
    <property type="entry name" value="RING/U-BOX SUPERFAMILY PROTEIN"/>
    <property type="match status" value="1"/>
</dbReference>
<dbReference type="EC" id="2.3.2.27" evidence="4"/>
<evidence type="ECO:0000256" key="13">
    <source>
        <dbReference type="ARBA" id="ARBA00024209"/>
    </source>
</evidence>